<dbReference type="SUPFAM" id="SSF54523">
    <property type="entry name" value="Pili subunits"/>
    <property type="match status" value="1"/>
</dbReference>
<evidence type="ECO:0000313" key="2">
    <source>
        <dbReference type="EMBL" id="KQC85156.1"/>
    </source>
</evidence>
<dbReference type="InterPro" id="IPR012902">
    <property type="entry name" value="N_methyl_site"/>
</dbReference>
<reference evidence="2 3" key="1">
    <citation type="submission" date="2015-10" db="EMBL/GenBank/DDBJ databases">
        <title>Butyribacter intestini gen. nov., sp. nov., a butyric acid-producing bacterium of the family Lachnospiraceae isolated from the human faeces.</title>
        <authorList>
            <person name="Zou Y."/>
            <person name="Xue W."/>
            <person name="Luo G."/>
            <person name="Lv M."/>
        </authorList>
    </citation>
    <scope>NUCLEOTIDE SEQUENCE [LARGE SCALE GENOMIC DNA]</scope>
    <source>
        <strain evidence="2 3">TF01-11</strain>
    </source>
</reference>
<evidence type="ECO:0008006" key="4">
    <source>
        <dbReference type="Google" id="ProtNLM"/>
    </source>
</evidence>
<evidence type="ECO:0000256" key="1">
    <source>
        <dbReference type="SAM" id="Phobius"/>
    </source>
</evidence>
<accession>A0AAW3JQY6</accession>
<keyword evidence="1" id="KW-0472">Membrane</keyword>
<sequence length="164" mass="17727">MNFLQTKINEMKKRKEEGNKGFSLVELIIVIAIMAILVGIVGTQVIPYLNKSKASKDLQIINSFSTAAVSSYSEKADKVASTGTIEIKLYGTNTGDAATLASEIKEKTYKDAFPTTKMKSAEGKSIAEVKITIDLDNKKVTTQAYSDSACTSGKEVFEAVEADL</sequence>
<dbReference type="RefSeq" id="WP_055944759.1">
    <property type="nucleotide sequence ID" value="NZ_JAQDCV010000005.1"/>
</dbReference>
<gene>
    <name evidence="2" type="ORF">APZ18_10675</name>
</gene>
<dbReference type="Gene3D" id="3.30.700.10">
    <property type="entry name" value="Glycoprotein, Type 4 Pilin"/>
    <property type="match status" value="1"/>
</dbReference>
<name>A0AAW3JQY6_9FIRM</name>
<dbReference type="NCBIfam" id="TIGR02532">
    <property type="entry name" value="IV_pilin_GFxxxE"/>
    <property type="match status" value="1"/>
</dbReference>
<keyword evidence="1" id="KW-0812">Transmembrane</keyword>
<keyword evidence="1" id="KW-1133">Transmembrane helix</keyword>
<dbReference type="EMBL" id="LLKB01000005">
    <property type="protein sequence ID" value="KQC85156.1"/>
    <property type="molecule type" value="Genomic_DNA"/>
</dbReference>
<dbReference type="Pfam" id="PF07963">
    <property type="entry name" value="N_methyl"/>
    <property type="match status" value="1"/>
</dbReference>
<protein>
    <recommendedName>
        <fullName evidence="4">Prepilin-type N-terminal cleavage/methylation domain-containing protein</fullName>
    </recommendedName>
</protein>
<evidence type="ECO:0000313" key="3">
    <source>
        <dbReference type="Proteomes" id="UP000050833"/>
    </source>
</evidence>
<dbReference type="PROSITE" id="PS00409">
    <property type="entry name" value="PROKAR_NTER_METHYL"/>
    <property type="match status" value="1"/>
</dbReference>
<proteinExistence type="predicted"/>
<dbReference type="Proteomes" id="UP000050833">
    <property type="component" value="Unassembled WGS sequence"/>
</dbReference>
<dbReference type="InterPro" id="IPR045584">
    <property type="entry name" value="Pilin-like"/>
</dbReference>
<organism evidence="2 3">
    <name type="scientific">Butyribacter intestini</name>
    <dbReference type="NCBI Taxonomy" id="1703332"/>
    <lineage>
        <taxon>Bacteria</taxon>
        <taxon>Bacillati</taxon>
        <taxon>Bacillota</taxon>
        <taxon>Clostridia</taxon>
        <taxon>Lachnospirales</taxon>
        <taxon>Lachnospiraceae</taxon>
        <taxon>Butyribacter</taxon>
    </lineage>
</organism>
<feature type="transmembrane region" description="Helical" evidence="1">
    <location>
        <begin position="21"/>
        <end position="42"/>
    </location>
</feature>
<comment type="caution">
    <text evidence="2">The sequence shown here is derived from an EMBL/GenBank/DDBJ whole genome shotgun (WGS) entry which is preliminary data.</text>
</comment>
<keyword evidence="3" id="KW-1185">Reference proteome</keyword>
<dbReference type="AlphaFoldDB" id="A0AAW3JQY6"/>